<dbReference type="Gene3D" id="3.80.30.20">
    <property type="entry name" value="tm_1862 like domain"/>
    <property type="match status" value="1"/>
</dbReference>
<dbReference type="GO" id="GO:0051536">
    <property type="term" value="F:iron-sulfur cluster binding"/>
    <property type="evidence" value="ECO:0007669"/>
    <property type="project" value="InterPro"/>
</dbReference>
<sequence length="578" mass="64223">MSVRLKARLQKLLAQEKGAVVRDWGARWPLALVFPEIYPVAMGNLGFQTLYHLVNAEPRLACERAFFPTPEEWPEYQRTRTPILSLESQRPLRDFAAVAFSISFEADYPKVLQILAQSGISPAAAARGPEDPLVLAGGVATFLNPEPLTPVIDAFILGEGEVAAIEALNFLADNSSERDRGALLGEMAQNFPGIYVPAGYQPRYRPDGTLAAVEAVPRYPERVVVPHLPDLAGVATHSRLVAPKSEWGEMFLVEMGRGCSRGCRFCAAGFVYRPPRDRRMSDLLPVLDQGLDQGRKLGLVGAAVSDHPEVKDLCRYILAAGGTLGIGSLRADSLDAELADLLAGGGVKTVALAPEAGSERLRRVINKGLTGEDLARAAVALAQAGIDQLRLYFMVGLPTETLDDVREIARLTKYLQHRVIKDSKGARRFRQITLSIASFVPKPWTPFQWVPFTEVRELKQRLKLLRQELSGLKEVRMHTDLPKWAYIQALIARGDRRVGDMLQLAWKHGWPKALRQSPINPDFFVYRERGPDELFPWDFLDHGLKKEYLWEEYQLALAGKESPACRPETCRRCGVCGS</sequence>
<dbReference type="PANTHER" id="PTHR42731:SF5">
    <property type="entry name" value="RADICAL SAM DOMAIN PROTEIN"/>
    <property type="match status" value="1"/>
</dbReference>
<dbReference type="PANTHER" id="PTHR42731">
    <property type="entry name" value="SLL1084 PROTEIN"/>
    <property type="match status" value="1"/>
</dbReference>
<dbReference type="InterPro" id="IPR058240">
    <property type="entry name" value="rSAM_sf"/>
</dbReference>
<dbReference type="AlphaFoldDB" id="A0A7C3V551"/>
<dbReference type="GO" id="GO:0003824">
    <property type="term" value="F:catalytic activity"/>
    <property type="evidence" value="ECO:0007669"/>
    <property type="project" value="InterPro"/>
</dbReference>
<feature type="domain" description="Radical SAM core" evidence="1">
    <location>
        <begin position="245"/>
        <end position="476"/>
    </location>
</feature>
<name>A0A7C3V551_9BACT</name>
<dbReference type="InterPro" id="IPR045784">
    <property type="entry name" value="Radical_SAM_N2"/>
</dbReference>
<evidence type="ECO:0000313" key="2">
    <source>
        <dbReference type="EMBL" id="HGF34154.1"/>
    </source>
</evidence>
<dbReference type="InterPro" id="IPR006638">
    <property type="entry name" value="Elp3/MiaA/NifB-like_rSAM"/>
</dbReference>
<organism evidence="2">
    <name type="scientific">Desulfobacca acetoxidans</name>
    <dbReference type="NCBI Taxonomy" id="60893"/>
    <lineage>
        <taxon>Bacteria</taxon>
        <taxon>Pseudomonadati</taxon>
        <taxon>Thermodesulfobacteriota</taxon>
        <taxon>Desulfobaccia</taxon>
        <taxon>Desulfobaccales</taxon>
        <taxon>Desulfobaccaceae</taxon>
        <taxon>Desulfobacca</taxon>
    </lineage>
</organism>
<dbReference type="SUPFAM" id="SSF102114">
    <property type="entry name" value="Radical SAM enzymes"/>
    <property type="match status" value="1"/>
</dbReference>
<comment type="caution">
    <text evidence="2">The sequence shown here is derived from an EMBL/GenBank/DDBJ whole genome shotgun (WGS) entry which is preliminary data.</text>
</comment>
<dbReference type="PROSITE" id="PS51918">
    <property type="entry name" value="RADICAL_SAM"/>
    <property type="match status" value="1"/>
</dbReference>
<evidence type="ECO:0000259" key="1">
    <source>
        <dbReference type="PROSITE" id="PS51918"/>
    </source>
</evidence>
<accession>A0A7C3V551</accession>
<dbReference type="SMART" id="SM00729">
    <property type="entry name" value="Elp3"/>
    <property type="match status" value="1"/>
</dbReference>
<protein>
    <submittedName>
        <fullName evidence="2">Radical SAM protein</fullName>
    </submittedName>
</protein>
<dbReference type="CDD" id="cd01335">
    <property type="entry name" value="Radical_SAM"/>
    <property type="match status" value="1"/>
</dbReference>
<gene>
    <name evidence="2" type="ORF">ENW96_07160</name>
</gene>
<dbReference type="InterPro" id="IPR023404">
    <property type="entry name" value="rSAM_horseshoe"/>
</dbReference>
<dbReference type="Pfam" id="PF04055">
    <property type="entry name" value="Radical_SAM"/>
    <property type="match status" value="1"/>
</dbReference>
<dbReference type="SFLD" id="SFLDS00029">
    <property type="entry name" value="Radical_SAM"/>
    <property type="match status" value="1"/>
</dbReference>
<dbReference type="SFLD" id="SFLDG01082">
    <property type="entry name" value="B12-binding_domain_containing"/>
    <property type="match status" value="1"/>
</dbReference>
<dbReference type="EMBL" id="DTMF01000178">
    <property type="protein sequence ID" value="HGF34154.1"/>
    <property type="molecule type" value="Genomic_DNA"/>
</dbReference>
<reference evidence="2" key="1">
    <citation type="journal article" date="2020" name="mSystems">
        <title>Genome- and Community-Level Interaction Insights into Carbon Utilization and Element Cycling Functions of Hydrothermarchaeota in Hydrothermal Sediment.</title>
        <authorList>
            <person name="Zhou Z."/>
            <person name="Liu Y."/>
            <person name="Xu W."/>
            <person name="Pan J."/>
            <person name="Luo Z.H."/>
            <person name="Li M."/>
        </authorList>
    </citation>
    <scope>NUCLEOTIDE SEQUENCE [LARGE SCALE GENOMIC DNA]</scope>
    <source>
        <strain evidence="2">SpSt-897</strain>
    </source>
</reference>
<dbReference type="Pfam" id="PF19864">
    <property type="entry name" value="Radical_SAM_N2"/>
    <property type="match status" value="1"/>
</dbReference>
<dbReference type="InterPro" id="IPR007197">
    <property type="entry name" value="rSAM"/>
</dbReference>
<proteinExistence type="predicted"/>